<keyword evidence="1" id="KW-0472">Membrane</keyword>
<feature type="transmembrane region" description="Helical" evidence="1">
    <location>
        <begin position="56"/>
        <end position="74"/>
    </location>
</feature>
<sequence length="119" mass="12295">MAASTLAGTSSLPAGKLTLLATNLVYYGTHVFAYSIGDSDLEHQHLHRVAAHHARVGAPMISAAFLPLIVALVLEALGVHHQQATNIGVFTAAGLLVVVALPAPICTECVAGDWCGSRS</sequence>
<gene>
    <name evidence="2" type="ORF">GCM10022204_41270</name>
</gene>
<comment type="caution">
    <text evidence="2">The sequence shown here is derived from an EMBL/GenBank/DDBJ whole genome shotgun (WGS) entry which is preliminary data.</text>
</comment>
<dbReference type="EMBL" id="BAAAYX010000023">
    <property type="protein sequence ID" value="GAA3717131.1"/>
    <property type="molecule type" value="Genomic_DNA"/>
</dbReference>
<keyword evidence="3" id="KW-1185">Reference proteome</keyword>
<reference evidence="3" key="1">
    <citation type="journal article" date="2019" name="Int. J. Syst. Evol. Microbiol.">
        <title>The Global Catalogue of Microorganisms (GCM) 10K type strain sequencing project: providing services to taxonomists for standard genome sequencing and annotation.</title>
        <authorList>
            <consortium name="The Broad Institute Genomics Platform"/>
            <consortium name="The Broad Institute Genome Sequencing Center for Infectious Disease"/>
            <person name="Wu L."/>
            <person name="Ma J."/>
        </authorList>
    </citation>
    <scope>NUCLEOTIDE SEQUENCE [LARGE SCALE GENOMIC DNA]</scope>
    <source>
        <strain evidence="3">JCM 16548</strain>
    </source>
</reference>
<evidence type="ECO:0000256" key="1">
    <source>
        <dbReference type="SAM" id="Phobius"/>
    </source>
</evidence>
<organism evidence="2 3">
    <name type="scientific">Microlunatus aurantiacus</name>
    <dbReference type="NCBI Taxonomy" id="446786"/>
    <lineage>
        <taxon>Bacteria</taxon>
        <taxon>Bacillati</taxon>
        <taxon>Actinomycetota</taxon>
        <taxon>Actinomycetes</taxon>
        <taxon>Propionibacteriales</taxon>
        <taxon>Propionibacteriaceae</taxon>
        <taxon>Microlunatus</taxon>
    </lineage>
</organism>
<evidence type="ECO:0000313" key="3">
    <source>
        <dbReference type="Proteomes" id="UP001500051"/>
    </source>
</evidence>
<keyword evidence="1" id="KW-1133">Transmembrane helix</keyword>
<name>A0ABP7EBZ5_9ACTN</name>
<feature type="transmembrane region" description="Helical" evidence="1">
    <location>
        <begin position="86"/>
        <end position="105"/>
    </location>
</feature>
<keyword evidence="1" id="KW-0812">Transmembrane</keyword>
<evidence type="ECO:0000313" key="2">
    <source>
        <dbReference type="EMBL" id="GAA3717131.1"/>
    </source>
</evidence>
<dbReference type="RefSeq" id="WP_344814359.1">
    <property type="nucleotide sequence ID" value="NZ_BAAAYX010000023.1"/>
</dbReference>
<dbReference type="Proteomes" id="UP001500051">
    <property type="component" value="Unassembled WGS sequence"/>
</dbReference>
<proteinExistence type="predicted"/>
<accession>A0ABP7EBZ5</accession>
<protein>
    <submittedName>
        <fullName evidence="2">Uncharacterized protein</fullName>
    </submittedName>
</protein>